<feature type="transmembrane region" description="Helical" evidence="1">
    <location>
        <begin position="52"/>
        <end position="81"/>
    </location>
</feature>
<keyword evidence="1" id="KW-1133">Transmembrane helix</keyword>
<feature type="transmembrane region" description="Helical" evidence="1">
    <location>
        <begin position="122"/>
        <end position="142"/>
    </location>
</feature>
<protein>
    <submittedName>
        <fullName evidence="2">Uncharacterized protein</fullName>
    </submittedName>
</protein>
<keyword evidence="1" id="KW-0472">Membrane</keyword>
<comment type="caution">
    <text evidence="2">The sequence shown here is derived from an EMBL/GenBank/DDBJ whole genome shotgun (WGS) entry which is preliminary data.</text>
</comment>
<dbReference type="EMBL" id="BKCJ010005022">
    <property type="protein sequence ID" value="GEU64444.1"/>
    <property type="molecule type" value="Genomic_DNA"/>
</dbReference>
<evidence type="ECO:0000313" key="2">
    <source>
        <dbReference type="EMBL" id="GEU64444.1"/>
    </source>
</evidence>
<gene>
    <name evidence="2" type="ORF">Tci_036422</name>
</gene>
<feature type="transmembrane region" description="Helical" evidence="1">
    <location>
        <begin position="20"/>
        <end position="45"/>
    </location>
</feature>
<accession>A0A6L2LVY9</accession>
<dbReference type="AlphaFoldDB" id="A0A6L2LVY9"/>
<reference evidence="2" key="1">
    <citation type="journal article" date="2019" name="Sci. Rep.">
        <title>Draft genome of Tanacetum cinerariifolium, the natural source of mosquito coil.</title>
        <authorList>
            <person name="Yamashiro T."/>
            <person name="Shiraishi A."/>
            <person name="Satake H."/>
            <person name="Nakayama K."/>
        </authorList>
    </citation>
    <scope>NUCLEOTIDE SEQUENCE</scope>
</reference>
<proteinExistence type="predicted"/>
<organism evidence="2">
    <name type="scientific">Tanacetum cinerariifolium</name>
    <name type="common">Dalmatian daisy</name>
    <name type="synonym">Chrysanthemum cinerariifolium</name>
    <dbReference type="NCBI Taxonomy" id="118510"/>
    <lineage>
        <taxon>Eukaryota</taxon>
        <taxon>Viridiplantae</taxon>
        <taxon>Streptophyta</taxon>
        <taxon>Embryophyta</taxon>
        <taxon>Tracheophyta</taxon>
        <taxon>Spermatophyta</taxon>
        <taxon>Magnoliopsida</taxon>
        <taxon>eudicotyledons</taxon>
        <taxon>Gunneridae</taxon>
        <taxon>Pentapetalae</taxon>
        <taxon>asterids</taxon>
        <taxon>campanulids</taxon>
        <taxon>Asterales</taxon>
        <taxon>Asteraceae</taxon>
        <taxon>Asteroideae</taxon>
        <taxon>Anthemideae</taxon>
        <taxon>Anthemidinae</taxon>
        <taxon>Tanacetum</taxon>
    </lineage>
</organism>
<keyword evidence="1" id="KW-0812">Transmembrane</keyword>
<name>A0A6L2LVY9_TANCI</name>
<evidence type="ECO:0000256" key="1">
    <source>
        <dbReference type="SAM" id="Phobius"/>
    </source>
</evidence>
<dbReference type="Pfam" id="PF14223">
    <property type="entry name" value="Retrotran_gag_2"/>
    <property type="match status" value="1"/>
</dbReference>
<sequence>MVLFSTPFVLNWGGSISSDSFLPSILLLVVIFVTVVIVVVILIVVVVVIVRVVIVVVIIGVVVVFGDVSSILKLLFVITGWTYAFHQDKASSVRVPVANVTLFSSAQLLRENTESVRSNQQMRVSLGLVFLLGLSVFAMVTACASQAAAIPSALDDKLGYPLMIISIDEYLTHLVPKELVYFPVVVKLARKNELKTCGTLLIDLLDKHQLKFNIHKDAKTLMEAIEKRFGGNKGTKKVHKNLLKKQYENFISLSSESLDQIHDRLHKLISQLEILGESLSQKYINLKFLRILPTKWRTHTLIWRNKTDLEEQSLDNLFNSLKIYEAEVKSSFSASTSTQNITFVSFNNTDNTNEPISDAASDSAVSAKILVSALPNVDTLSNFLIYLFFASQSNSPQLENDDLKQIDADDLEEMDLKWKMAMLTVRARKGHFAKEYRSPKDTRRNGAAEPQRRNVVVETSCGQL</sequence>